<evidence type="ECO:0000313" key="2">
    <source>
        <dbReference type="Proteomes" id="UP001174136"/>
    </source>
</evidence>
<accession>A0AA47MEQ2</accession>
<dbReference type="Pfam" id="PF05380">
    <property type="entry name" value="Peptidase_A17"/>
    <property type="match status" value="1"/>
</dbReference>
<dbReference type="Proteomes" id="UP001174136">
    <property type="component" value="Unassembled WGS sequence"/>
</dbReference>
<comment type="caution">
    <text evidence="1">The sequence shown here is derived from an EMBL/GenBank/DDBJ whole genome shotgun (WGS) entry which is preliminary data.</text>
</comment>
<dbReference type="EMBL" id="JAOPHQ010004562">
    <property type="protein sequence ID" value="KAK0138923.1"/>
    <property type="molecule type" value="Genomic_DNA"/>
</dbReference>
<gene>
    <name evidence="1" type="ORF">N1851_024542</name>
</gene>
<sequence length="107" mass="12170">MGKARVTPLKQIIIPRQELTAAVLAVHVDRMLKIELQIPLMESVFWTDGNPEVHSQRDKKVSYCSDPAGPKYSYCPTDGSMDQSIYQNLNHNGRNIHNKTPDYLLMT</sequence>
<evidence type="ECO:0000313" key="1">
    <source>
        <dbReference type="EMBL" id="KAK0138923.1"/>
    </source>
</evidence>
<name>A0AA47MEQ2_MERPO</name>
<keyword evidence="2" id="KW-1185">Reference proteome</keyword>
<dbReference type="PANTHER" id="PTHR47331">
    <property type="entry name" value="PHD-TYPE DOMAIN-CONTAINING PROTEIN"/>
    <property type="match status" value="1"/>
</dbReference>
<protein>
    <submittedName>
        <fullName evidence="1">Uncharacterized protein</fullName>
    </submittedName>
</protein>
<organism evidence="1 2">
    <name type="scientific">Merluccius polli</name>
    <name type="common">Benguela hake</name>
    <name type="synonym">Merluccius cadenati</name>
    <dbReference type="NCBI Taxonomy" id="89951"/>
    <lineage>
        <taxon>Eukaryota</taxon>
        <taxon>Metazoa</taxon>
        <taxon>Chordata</taxon>
        <taxon>Craniata</taxon>
        <taxon>Vertebrata</taxon>
        <taxon>Euteleostomi</taxon>
        <taxon>Actinopterygii</taxon>
        <taxon>Neopterygii</taxon>
        <taxon>Teleostei</taxon>
        <taxon>Neoteleostei</taxon>
        <taxon>Acanthomorphata</taxon>
        <taxon>Zeiogadaria</taxon>
        <taxon>Gadariae</taxon>
        <taxon>Gadiformes</taxon>
        <taxon>Gadoidei</taxon>
        <taxon>Merlucciidae</taxon>
        <taxon>Merluccius</taxon>
    </lineage>
</organism>
<dbReference type="InterPro" id="IPR008042">
    <property type="entry name" value="Retrotrans_Pao"/>
</dbReference>
<dbReference type="PANTHER" id="PTHR47331:SF3">
    <property type="match status" value="1"/>
</dbReference>
<reference evidence="1" key="1">
    <citation type="journal article" date="2023" name="Front. Mar. Sci.">
        <title>A new Merluccius polli reference genome to investigate the effects of global change in West African waters.</title>
        <authorList>
            <person name="Mateo J.L."/>
            <person name="Blanco-Fernandez C."/>
            <person name="Garcia-Vazquez E."/>
            <person name="Machado-Schiaffino G."/>
        </authorList>
    </citation>
    <scope>NUCLEOTIDE SEQUENCE</scope>
    <source>
        <strain evidence="1">C29</strain>
        <tissue evidence="1">Fin</tissue>
    </source>
</reference>
<dbReference type="AlphaFoldDB" id="A0AA47MEQ2"/>
<proteinExistence type="predicted"/>